<dbReference type="Pfam" id="PF01261">
    <property type="entry name" value="AP_endonuc_2"/>
    <property type="match status" value="1"/>
</dbReference>
<organism evidence="3 4">
    <name type="scientific">Acetomicrobium hydrogeniformans ATCC BAA-1850</name>
    <dbReference type="NCBI Taxonomy" id="592015"/>
    <lineage>
        <taxon>Bacteria</taxon>
        <taxon>Thermotogati</taxon>
        <taxon>Synergistota</taxon>
        <taxon>Synergistia</taxon>
        <taxon>Synergistales</taxon>
        <taxon>Acetomicrobiaceae</taxon>
        <taxon>Acetomicrobium</taxon>
    </lineage>
</organism>
<dbReference type="PANTHER" id="PTHR43489:SF7">
    <property type="entry name" value="3-DEHYDRO-D-GULOSIDE 4-EPIMERASE-RELATED"/>
    <property type="match status" value="1"/>
</dbReference>
<dbReference type="Proteomes" id="UP000005273">
    <property type="component" value="Unassembled WGS sequence"/>
</dbReference>
<dbReference type="PANTHER" id="PTHR43489">
    <property type="entry name" value="ISOMERASE"/>
    <property type="match status" value="1"/>
</dbReference>
<name>A0A0T5X9U6_9BACT</name>
<keyword evidence="1" id="KW-0413">Isomerase</keyword>
<keyword evidence="3" id="KW-0255">Endonuclease</keyword>
<dbReference type="AlphaFoldDB" id="A0A0T5X9U6"/>
<accession>A0A0T5X9U6</accession>
<dbReference type="GO" id="GO:0016853">
    <property type="term" value="F:isomerase activity"/>
    <property type="evidence" value="ECO:0007669"/>
    <property type="project" value="UniProtKB-KW"/>
</dbReference>
<comment type="caution">
    <text evidence="3">The sequence shown here is derived from an EMBL/GenBank/DDBJ whole genome shotgun (WGS) entry which is preliminary data.</text>
</comment>
<evidence type="ECO:0000256" key="1">
    <source>
        <dbReference type="ARBA" id="ARBA00023235"/>
    </source>
</evidence>
<dbReference type="RefSeq" id="WP_009202306.1">
    <property type="nucleotide sequence ID" value="NZ_ACJX03000001.1"/>
</dbReference>
<keyword evidence="4" id="KW-1185">Reference proteome</keyword>
<dbReference type="InterPro" id="IPR053560">
    <property type="entry name" value="Hyi_epimerase/isomerase"/>
</dbReference>
<gene>
    <name evidence="3" type="ORF">HMPREF1705_04305</name>
</gene>
<keyword evidence="3" id="KW-0378">Hydrolase</keyword>
<dbReference type="NCBIfam" id="NF041099">
    <property type="entry name" value="keto_glucon_epim_IolO"/>
    <property type="match status" value="1"/>
</dbReference>
<dbReference type="Gene3D" id="3.20.20.150">
    <property type="entry name" value="Divalent-metal-dependent TIM barrel enzymes"/>
    <property type="match status" value="1"/>
</dbReference>
<dbReference type="InterPro" id="IPR013022">
    <property type="entry name" value="Xyl_isomerase-like_TIM-brl"/>
</dbReference>
<dbReference type="InterPro" id="IPR036237">
    <property type="entry name" value="Xyl_isomerase-like_sf"/>
</dbReference>
<dbReference type="OrthoDB" id="9786584at2"/>
<feature type="domain" description="Xylose isomerase-like TIM barrel" evidence="2">
    <location>
        <begin position="27"/>
        <end position="265"/>
    </location>
</feature>
<dbReference type="InterPro" id="IPR050417">
    <property type="entry name" value="Sugar_Epim/Isomerase"/>
</dbReference>
<dbReference type="STRING" id="592015.HMPREF1705_04305"/>
<dbReference type="eggNOG" id="COG1082">
    <property type="taxonomic scope" value="Bacteria"/>
</dbReference>
<evidence type="ECO:0000313" key="3">
    <source>
        <dbReference type="EMBL" id="KRT35042.1"/>
    </source>
</evidence>
<dbReference type="SUPFAM" id="SSF51658">
    <property type="entry name" value="Xylose isomerase-like"/>
    <property type="match status" value="1"/>
</dbReference>
<keyword evidence="3" id="KW-0540">Nuclease</keyword>
<evidence type="ECO:0000259" key="2">
    <source>
        <dbReference type="Pfam" id="PF01261"/>
    </source>
</evidence>
<dbReference type="GO" id="GO:0004519">
    <property type="term" value="F:endonuclease activity"/>
    <property type="evidence" value="ECO:0007669"/>
    <property type="project" value="UniProtKB-KW"/>
</dbReference>
<proteinExistence type="predicted"/>
<sequence length="268" mass="30767">MKFSFVISLQNTKFNAIALKENLQQNLEKLKKLSYDGVELAIRDPSTVNIDEMNALLNKNNFTVCAIGTGQAFVEDGLSLTHPDPNIRAYAINRIKKFINLASNIMGKPKIIIGLIRGMKKTNVNAENYFYKSMQDILLEAEKYKIDILIEPINRYETDFINNIHEALIFIRKLNHPRLLLLADTFHMNIEEPNVWQSLEICKEKLGHIHVADTNRWAPGYGHFEWDIFSQTLKKISYSGWISGEMLPKPSEDEAISHTITLLRSLFS</sequence>
<reference evidence="4" key="1">
    <citation type="submission" date="2012-09" db="EMBL/GenBank/DDBJ databases">
        <authorList>
            <person name="Weinstock G."/>
            <person name="Sodergren E."/>
            <person name="Clifton S."/>
            <person name="Fulton L."/>
            <person name="Fulton B."/>
            <person name="Courtney L."/>
            <person name="Fronick C."/>
            <person name="Harrison M."/>
            <person name="Strong C."/>
            <person name="Farmer C."/>
            <person name="Delehaunty K."/>
            <person name="Markovic C."/>
            <person name="Hall O."/>
            <person name="Minx P."/>
            <person name="Tomlinson C."/>
            <person name="Mitreva M."/>
            <person name="Nelson J."/>
            <person name="Hou S."/>
            <person name="Wollam A."/>
            <person name="Pepin K.H."/>
            <person name="Johnson M."/>
            <person name="Bhonagiri V."/>
            <person name="Nash W.E."/>
            <person name="Suruliraj S."/>
            <person name="Warren W."/>
            <person name="Chinwalla A."/>
            <person name="Mardis E.R."/>
            <person name="Wilson R.K."/>
        </authorList>
    </citation>
    <scope>NUCLEOTIDE SEQUENCE [LARGE SCALE GENOMIC DNA]</scope>
    <source>
        <strain evidence="4">OS1</strain>
    </source>
</reference>
<evidence type="ECO:0000313" key="4">
    <source>
        <dbReference type="Proteomes" id="UP000005273"/>
    </source>
</evidence>
<dbReference type="EMBL" id="ACJX03000001">
    <property type="protein sequence ID" value="KRT35042.1"/>
    <property type="molecule type" value="Genomic_DNA"/>
</dbReference>
<protein>
    <submittedName>
        <fullName evidence="3">AP endonuclease, family 2</fullName>
    </submittedName>
</protein>